<protein>
    <recommendedName>
        <fullName evidence="3">Methylaspartate mutase</fullName>
    </recommendedName>
</protein>
<dbReference type="STRING" id="869279.SE15_04160"/>
<comment type="caution">
    <text evidence="1">The sequence shown here is derived from an EMBL/GenBank/DDBJ whole genome shotgun (WGS) entry which is preliminary data.</text>
</comment>
<dbReference type="AlphaFoldDB" id="A0A0P6YH86"/>
<dbReference type="EMBL" id="LGKO01000002">
    <property type="protein sequence ID" value="KPL84326.1"/>
    <property type="molecule type" value="Genomic_DNA"/>
</dbReference>
<dbReference type="Proteomes" id="UP000050544">
    <property type="component" value="Unassembled WGS sequence"/>
</dbReference>
<name>A0A0P6YH86_9CHLR</name>
<accession>A0A0P6YH86</accession>
<dbReference type="Pfam" id="PF13941">
    <property type="entry name" value="MutL"/>
    <property type="match status" value="1"/>
</dbReference>
<organism evidence="1 2">
    <name type="scientific">Thermanaerothrix daxensis</name>
    <dbReference type="NCBI Taxonomy" id="869279"/>
    <lineage>
        <taxon>Bacteria</taxon>
        <taxon>Bacillati</taxon>
        <taxon>Chloroflexota</taxon>
        <taxon>Anaerolineae</taxon>
        <taxon>Anaerolineales</taxon>
        <taxon>Anaerolineaceae</taxon>
        <taxon>Thermanaerothrix</taxon>
    </lineage>
</organism>
<dbReference type="OrthoDB" id="9769453at2"/>
<dbReference type="RefSeq" id="WP_054520822.1">
    <property type="nucleotide sequence ID" value="NZ_LGKO01000002.1"/>
</dbReference>
<evidence type="ECO:0000313" key="2">
    <source>
        <dbReference type="Proteomes" id="UP000050544"/>
    </source>
</evidence>
<proteinExistence type="predicted"/>
<sequence length="572" mass="62124">MSSSVIEAESVLAVDIGSVFTRALLFDVVEERYRMIAATQVSSTIGAPFFDISESIFQALTRLEEITGRRLMEEAHLLLPTQEDGSGVDRFVLTFSAGQPLRVVAMGLLEDVSLASARKVLESTYCQIVEQISLNDRRKPEAQIDAILRARPDLVLIAGGTDQGATRSMAKLVDLLALALQLMPAENRPEVLYAGNSAITKQVSDRLEPYMRPHTVPNLRPDIDLENLIPAQEALSEIVYQRRSHQIGGLQSYSMISAITPQPSLRAFGRMIQFLEKITNAPQGVLGIDLGSATTGIAMARGGTLTMQALPIGTGFGLAKALEQNPLESITRWLPMHASDETVRDYLWHRTLYPTTVPTSLEYQAIEQAMLRQILAQVATRVAPDEGMYGFEPILVSGYALTQATSPAQSLLALLDGLQPIGVTTFILDPYGLLTALGAIAPLNPTLVVQVLESNALVNLGTVIAPLSPAQYGTPILKVRYELESGETSSVEVRQGMLVPLPIPNGQRARLHLQPLRPLRLSPTGKDTARSFKVTGGLLGAVIDARGRPITLPTDSARRRDLLKRWMATLGG</sequence>
<evidence type="ECO:0008006" key="3">
    <source>
        <dbReference type="Google" id="ProtNLM"/>
    </source>
</evidence>
<dbReference type="InterPro" id="IPR006230">
    <property type="entry name" value="MutL"/>
</dbReference>
<gene>
    <name evidence="1" type="ORF">SE15_04160</name>
</gene>
<keyword evidence="2" id="KW-1185">Reference proteome</keyword>
<reference evidence="1 2" key="1">
    <citation type="submission" date="2015-07" db="EMBL/GenBank/DDBJ databases">
        <title>Whole genome sequence of Thermanaerothrix daxensis DSM 23592.</title>
        <authorList>
            <person name="Hemp J."/>
            <person name="Ward L.M."/>
            <person name="Pace L.A."/>
            <person name="Fischer W.W."/>
        </authorList>
    </citation>
    <scope>NUCLEOTIDE SEQUENCE [LARGE SCALE GENOMIC DNA]</scope>
    <source>
        <strain evidence="1 2">GNS-1</strain>
    </source>
</reference>
<evidence type="ECO:0000313" key="1">
    <source>
        <dbReference type="EMBL" id="KPL84326.1"/>
    </source>
</evidence>